<feature type="region of interest" description="Disordered" evidence="1">
    <location>
        <begin position="42"/>
        <end position="61"/>
    </location>
</feature>
<keyword evidence="3" id="KW-1185">Reference proteome</keyword>
<evidence type="ECO:0000313" key="2">
    <source>
        <dbReference type="EMBL" id="MBB6439951.1"/>
    </source>
</evidence>
<gene>
    <name evidence="2" type="ORF">HNQ79_006464</name>
</gene>
<sequence length="61" mass="6830">MTAAACALVGAVSDETLTAHGFTRRTDAHQAARCAELWAAEHRRRRDRDALDRHQDQEASR</sequence>
<dbReference type="Proteomes" id="UP000540423">
    <property type="component" value="Unassembled WGS sequence"/>
</dbReference>
<evidence type="ECO:0000256" key="1">
    <source>
        <dbReference type="SAM" id="MobiDB-lite"/>
    </source>
</evidence>
<protein>
    <submittedName>
        <fullName evidence="2">Uncharacterized protein</fullName>
    </submittedName>
</protein>
<organism evidence="2 3">
    <name type="scientific">Streptomyces candidus</name>
    <dbReference type="NCBI Taxonomy" id="67283"/>
    <lineage>
        <taxon>Bacteria</taxon>
        <taxon>Bacillati</taxon>
        <taxon>Actinomycetota</taxon>
        <taxon>Actinomycetes</taxon>
        <taxon>Kitasatosporales</taxon>
        <taxon>Streptomycetaceae</taxon>
        <taxon>Streptomyces</taxon>
    </lineage>
</organism>
<dbReference type="AlphaFoldDB" id="A0A7X0LUC2"/>
<dbReference type="EMBL" id="JACHEM010000032">
    <property type="protein sequence ID" value="MBB6439951.1"/>
    <property type="molecule type" value="Genomic_DNA"/>
</dbReference>
<feature type="compositionally biased region" description="Basic and acidic residues" evidence="1">
    <location>
        <begin position="47"/>
        <end position="61"/>
    </location>
</feature>
<accession>A0A7X0LUC2</accession>
<evidence type="ECO:0000313" key="3">
    <source>
        <dbReference type="Proteomes" id="UP000540423"/>
    </source>
</evidence>
<reference evidence="2 3" key="1">
    <citation type="submission" date="2020-08" db="EMBL/GenBank/DDBJ databases">
        <title>Genomic Encyclopedia of Type Strains, Phase IV (KMG-IV): sequencing the most valuable type-strain genomes for metagenomic binning, comparative biology and taxonomic classification.</title>
        <authorList>
            <person name="Goeker M."/>
        </authorList>
    </citation>
    <scope>NUCLEOTIDE SEQUENCE [LARGE SCALE GENOMIC DNA]</scope>
    <source>
        <strain evidence="2 3">DSM 40141</strain>
    </source>
</reference>
<dbReference type="RefSeq" id="WP_185036436.1">
    <property type="nucleotide sequence ID" value="NZ_BNBN01000019.1"/>
</dbReference>
<proteinExistence type="predicted"/>
<name>A0A7X0LUC2_9ACTN</name>
<comment type="caution">
    <text evidence="2">The sequence shown here is derived from an EMBL/GenBank/DDBJ whole genome shotgun (WGS) entry which is preliminary data.</text>
</comment>